<proteinExistence type="predicted"/>
<protein>
    <submittedName>
        <fullName evidence="1">Uncharacterized protein</fullName>
    </submittedName>
</protein>
<reference evidence="1 2" key="1">
    <citation type="journal article" date="2013" name="Proc. Natl. Acad. Sci. U.S.A.">
        <title>The king cobra genome reveals dynamic gene evolution and adaptation in the snake venom system.</title>
        <authorList>
            <person name="Vonk F.J."/>
            <person name="Casewell N.R."/>
            <person name="Henkel C.V."/>
            <person name="Heimberg A.M."/>
            <person name="Jansen H.J."/>
            <person name="McCleary R.J."/>
            <person name="Kerkkamp H.M."/>
            <person name="Vos R.A."/>
            <person name="Guerreiro I."/>
            <person name="Calvete J.J."/>
            <person name="Wuster W."/>
            <person name="Woods A.E."/>
            <person name="Logan J.M."/>
            <person name="Harrison R.A."/>
            <person name="Castoe T.A."/>
            <person name="de Koning A.P."/>
            <person name="Pollock D.D."/>
            <person name="Yandell M."/>
            <person name="Calderon D."/>
            <person name="Renjifo C."/>
            <person name="Currier R.B."/>
            <person name="Salgado D."/>
            <person name="Pla D."/>
            <person name="Sanz L."/>
            <person name="Hyder A.S."/>
            <person name="Ribeiro J.M."/>
            <person name="Arntzen J.W."/>
            <person name="van den Thillart G.E."/>
            <person name="Boetzer M."/>
            <person name="Pirovano W."/>
            <person name="Dirks R.P."/>
            <person name="Spaink H.P."/>
            <person name="Duboule D."/>
            <person name="McGlinn E."/>
            <person name="Kini R.M."/>
            <person name="Richardson M.K."/>
        </authorList>
    </citation>
    <scope>NUCLEOTIDE SEQUENCE</scope>
    <source>
        <tissue evidence="1">Blood</tissue>
    </source>
</reference>
<organism evidence="1 2">
    <name type="scientific">Ophiophagus hannah</name>
    <name type="common">King cobra</name>
    <name type="synonym">Naja hannah</name>
    <dbReference type="NCBI Taxonomy" id="8665"/>
    <lineage>
        <taxon>Eukaryota</taxon>
        <taxon>Metazoa</taxon>
        <taxon>Chordata</taxon>
        <taxon>Craniata</taxon>
        <taxon>Vertebrata</taxon>
        <taxon>Euteleostomi</taxon>
        <taxon>Lepidosauria</taxon>
        <taxon>Squamata</taxon>
        <taxon>Bifurcata</taxon>
        <taxon>Unidentata</taxon>
        <taxon>Episquamata</taxon>
        <taxon>Toxicofera</taxon>
        <taxon>Serpentes</taxon>
        <taxon>Colubroidea</taxon>
        <taxon>Elapidae</taxon>
        <taxon>Elapinae</taxon>
        <taxon>Ophiophagus</taxon>
    </lineage>
</organism>
<evidence type="ECO:0000313" key="1">
    <source>
        <dbReference type="EMBL" id="ETE68396.1"/>
    </source>
</evidence>
<feature type="non-terminal residue" evidence="1">
    <location>
        <position position="1"/>
    </location>
</feature>
<dbReference type="EMBL" id="AZIM01001028">
    <property type="protein sequence ID" value="ETE68396.1"/>
    <property type="molecule type" value="Genomic_DNA"/>
</dbReference>
<sequence length="256" mass="28115">MTNLKVHWLLLPVNEVTELTGVAGRGPNRILTEVKADQSEQYGLELSGTRGQHRTGLLGGACCKEPPPLPFIHSERDSFHGSASQFCQSLITVRRTVIGLCARFNRAAHLSLAGYLATPPRHLSPNSEGSVVSPFVGNYWLWQASILLLVLILPLTLLDYFLAILEATGTWPTADWMWVGNKLGCATGIFTRRLSTLLREVLSVSRRACLPGSELVWEGRPGHVLHRAANGSVGLEVCPSALDLREWRNEEDKATS</sequence>
<dbReference type="AlphaFoldDB" id="V8P2H1"/>
<keyword evidence="2" id="KW-1185">Reference proteome</keyword>
<evidence type="ECO:0000313" key="2">
    <source>
        <dbReference type="Proteomes" id="UP000018936"/>
    </source>
</evidence>
<dbReference type="Proteomes" id="UP000018936">
    <property type="component" value="Unassembled WGS sequence"/>
</dbReference>
<accession>V8P2H1</accession>
<name>V8P2H1_OPHHA</name>
<comment type="caution">
    <text evidence="1">The sequence shown here is derived from an EMBL/GenBank/DDBJ whole genome shotgun (WGS) entry which is preliminary data.</text>
</comment>
<gene>
    <name evidence="1" type="ORF">L345_05815</name>
</gene>